<dbReference type="CDD" id="cd00077">
    <property type="entry name" value="HDc"/>
    <property type="match status" value="1"/>
</dbReference>
<evidence type="ECO:0000259" key="1">
    <source>
        <dbReference type="PROSITE" id="PS51833"/>
    </source>
</evidence>
<dbReference type="SUPFAM" id="SSF109604">
    <property type="entry name" value="HD-domain/PDEase-like"/>
    <property type="match status" value="1"/>
</dbReference>
<comment type="caution">
    <text evidence="2">The sequence shown here is derived from an EMBL/GenBank/DDBJ whole genome shotgun (WGS) entry which is preliminary data.</text>
</comment>
<gene>
    <name evidence="2" type="ORF">GM676_26920</name>
</gene>
<dbReference type="Proteomes" id="UP000475582">
    <property type="component" value="Unassembled WGS sequence"/>
</dbReference>
<dbReference type="PROSITE" id="PS51833">
    <property type="entry name" value="HDOD"/>
    <property type="match status" value="1"/>
</dbReference>
<keyword evidence="3" id="KW-1185">Reference proteome</keyword>
<dbReference type="NCBIfam" id="TIGR00277">
    <property type="entry name" value="HDIG"/>
    <property type="match status" value="1"/>
</dbReference>
<organism evidence="2 3">
    <name type="scientific">Duganella radicis</name>
    <dbReference type="NCBI Taxonomy" id="551988"/>
    <lineage>
        <taxon>Bacteria</taxon>
        <taxon>Pseudomonadati</taxon>
        <taxon>Pseudomonadota</taxon>
        <taxon>Betaproteobacteria</taxon>
        <taxon>Burkholderiales</taxon>
        <taxon>Oxalobacteraceae</taxon>
        <taxon>Telluria group</taxon>
        <taxon>Duganella</taxon>
    </lineage>
</organism>
<evidence type="ECO:0000313" key="2">
    <source>
        <dbReference type="EMBL" id="MTV41201.1"/>
    </source>
</evidence>
<evidence type="ECO:0000313" key="3">
    <source>
        <dbReference type="Proteomes" id="UP000475582"/>
    </source>
</evidence>
<dbReference type="PANTHER" id="PTHR33525">
    <property type="match status" value="1"/>
</dbReference>
<dbReference type="Pfam" id="PF08668">
    <property type="entry name" value="HDOD"/>
    <property type="match status" value="1"/>
</dbReference>
<dbReference type="InterPro" id="IPR052340">
    <property type="entry name" value="RNase_Y/CdgJ"/>
</dbReference>
<dbReference type="EMBL" id="WNKY01000050">
    <property type="protein sequence ID" value="MTV41201.1"/>
    <property type="molecule type" value="Genomic_DNA"/>
</dbReference>
<proteinExistence type="predicted"/>
<dbReference type="InterPro" id="IPR006675">
    <property type="entry name" value="HDIG_dom"/>
</dbReference>
<dbReference type="OrthoDB" id="9770715at2"/>
<dbReference type="RefSeq" id="WP_155467284.1">
    <property type="nucleotide sequence ID" value="NZ_WNKY01000050.1"/>
</dbReference>
<dbReference type="AlphaFoldDB" id="A0A6L6PRC4"/>
<reference evidence="2 3" key="1">
    <citation type="submission" date="2019-11" db="EMBL/GenBank/DDBJ databases">
        <title>Type strains purchased from KCTC, JCM and DSMZ.</title>
        <authorList>
            <person name="Lu H."/>
        </authorList>
    </citation>
    <scope>NUCLEOTIDE SEQUENCE [LARGE SCALE GENOMIC DNA]</scope>
    <source>
        <strain evidence="2 3">KCTC 22382</strain>
    </source>
</reference>
<protein>
    <submittedName>
        <fullName evidence="2">HDOD domain-containing protein</fullName>
    </submittedName>
</protein>
<sequence>MSNTTLSYDDVVRTLDDLPSLPAVVMELLNSIDQDDVDISVLAKKVSHDQALTAKTLRLANSSLYGLQVKVTTIQQAITYLGFQTTRNLITAAAVTGCFAEGHCPGFDHKAFWRHSIATAACAKVLARQMRFNQDYAFTAGLLHDIGRLVLVSCFPEQYAQTIAWRAQHDCYLLDAERAVLGVDHVDAGLALAEHWNFSDTMRLAIGGHHDPEAPGAGFLAAIIHVADAIVHALDLARVQDDLVPPVSTVAWTALGLDEEIYLQLFRETELQYEEISMVLLT</sequence>
<accession>A0A6L6PRC4</accession>
<dbReference type="InterPro" id="IPR003607">
    <property type="entry name" value="HD/PDEase_dom"/>
</dbReference>
<feature type="domain" description="HDOD" evidence="1">
    <location>
        <begin position="18"/>
        <end position="212"/>
    </location>
</feature>
<dbReference type="InterPro" id="IPR013976">
    <property type="entry name" value="HDOD"/>
</dbReference>
<name>A0A6L6PRC4_9BURK</name>
<dbReference type="Gene3D" id="1.10.3210.10">
    <property type="entry name" value="Hypothetical protein af1432"/>
    <property type="match status" value="1"/>
</dbReference>
<dbReference type="PANTHER" id="PTHR33525:SF3">
    <property type="entry name" value="RIBONUCLEASE Y"/>
    <property type="match status" value="1"/>
</dbReference>
<dbReference type="SMART" id="SM00471">
    <property type="entry name" value="HDc"/>
    <property type="match status" value="1"/>
</dbReference>